<dbReference type="PANTHER" id="PTHR33112:SF16">
    <property type="entry name" value="HETEROKARYON INCOMPATIBILITY DOMAIN-CONTAINING PROTEIN"/>
    <property type="match status" value="1"/>
</dbReference>
<dbReference type="InterPro" id="IPR010730">
    <property type="entry name" value="HET"/>
</dbReference>
<gene>
    <name evidence="2" type="ORF">DFH08DRAFT_1088072</name>
</gene>
<dbReference type="Pfam" id="PF06985">
    <property type="entry name" value="HET"/>
    <property type="match status" value="1"/>
</dbReference>
<dbReference type="PANTHER" id="PTHR33112">
    <property type="entry name" value="DOMAIN PROTEIN, PUTATIVE-RELATED"/>
    <property type="match status" value="1"/>
</dbReference>
<protein>
    <submittedName>
        <fullName evidence="2">HET-domain-containing protein</fullName>
    </submittedName>
</protein>
<evidence type="ECO:0000313" key="2">
    <source>
        <dbReference type="EMBL" id="KAJ7310661.1"/>
    </source>
</evidence>
<evidence type="ECO:0000313" key="3">
    <source>
        <dbReference type="Proteomes" id="UP001218218"/>
    </source>
</evidence>
<sequence length="659" mass="73327">MPQYSRDSEIQSLVCDACWQGPFSAESFEKLLGGNEIHHCTTWSKIRESIEGGCGFCTLLLDGDEDTPDSDGEAKIYISLSTSDNTDHISPSGVQILGIDIDGWYSANLYWLYTSSDDPAANAIVAKNPIVQVDTAEAIGWARNCIARCLREHSDCPKPAEGTPLPTRVIDCAEVDHPRLFVTEGQTRAYAALSYVWGQSQPNSLRVDNLEAYTCSIDVTLIPQTIRDAIKVTCDVGLRYLWVDSLCIMQDSREDKSREIACMRTIYHNAYITIIAARAPTVSSGFLQDLPTAQHMRLPFRLGDGGLGTVAIIPEAERYDDNADPVNQRAWCLEERLLSPRRLVFGSDSLQYHCQTSALAYDKAIMTPRVAERLPPPLLDSDSDLAAWRASPVLWQKRRVRWAWMDALRNYTRRALTHQRDKLVALGGVAEQFQRLWDSGRYLAGLWEETLTHDLLWFADPESPLLPRCSQYLAPTWSWASVDSPIYGASGLDDRIDPSYGGDISACEIIGCTLMLKDPHLNFGGVTSGKLALRAPMLKVEWQACVAENVLLFSPEGHEHTFCVLEADLGKSQSKLRCAVVHVDVHEPLTDEVRAVPIRWNRTECYVAGIFLAPAGEGKAQRIGFWESSGADEIPGDNSDAIFSHINESKADWQTVEII</sequence>
<keyword evidence="3" id="KW-1185">Reference proteome</keyword>
<organism evidence="2 3">
    <name type="scientific">Mycena albidolilacea</name>
    <dbReference type="NCBI Taxonomy" id="1033008"/>
    <lineage>
        <taxon>Eukaryota</taxon>
        <taxon>Fungi</taxon>
        <taxon>Dikarya</taxon>
        <taxon>Basidiomycota</taxon>
        <taxon>Agaricomycotina</taxon>
        <taxon>Agaricomycetes</taxon>
        <taxon>Agaricomycetidae</taxon>
        <taxon>Agaricales</taxon>
        <taxon>Marasmiineae</taxon>
        <taxon>Mycenaceae</taxon>
        <taxon>Mycena</taxon>
    </lineage>
</organism>
<evidence type="ECO:0000259" key="1">
    <source>
        <dbReference type="Pfam" id="PF06985"/>
    </source>
</evidence>
<reference evidence="2" key="1">
    <citation type="submission" date="2023-03" db="EMBL/GenBank/DDBJ databases">
        <title>Massive genome expansion in bonnet fungi (Mycena s.s.) driven by repeated elements and novel gene families across ecological guilds.</title>
        <authorList>
            <consortium name="Lawrence Berkeley National Laboratory"/>
            <person name="Harder C.B."/>
            <person name="Miyauchi S."/>
            <person name="Viragh M."/>
            <person name="Kuo A."/>
            <person name="Thoen E."/>
            <person name="Andreopoulos B."/>
            <person name="Lu D."/>
            <person name="Skrede I."/>
            <person name="Drula E."/>
            <person name="Henrissat B."/>
            <person name="Morin E."/>
            <person name="Kohler A."/>
            <person name="Barry K."/>
            <person name="LaButti K."/>
            <person name="Morin E."/>
            <person name="Salamov A."/>
            <person name="Lipzen A."/>
            <person name="Mereny Z."/>
            <person name="Hegedus B."/>
            <person name="Baldrian P."/>
            <person name="Stursova M."/>
            <person name="Weitz H."/>
            <person name="Taylor A."/>
            <person name="Grigoriev I.V."/>
            <person name="Nagy L.G."/>
            <person name="Martin F."/>
            <person name="Kauserud H."/>
        </authorList>
    </citation>
    <scope>NUCLEOTIDE SEQUENCE</scope>
    <source>
        <strain evidence="2">CBHHK002</strain>
    </source>
</reference>
<dbReference type="Proteomes" id="UP001218218">
    <property type="component" value="Unassembled WGS sequence"/>
</dbReference>
<dbReference type="EMBL" id="JARIHO010000078">
    <property type="protein sequence ID" value="KAJ7310661.1"/>
    <property type="molecule type" value="Genomic_DNA"/>
</dbReference>
<proteinExistence type="predicted"/>
<comment type="caution">
    <text evidence="2">The sequence shown here is derived from an EMBL/GenBank/DDBJ whole genome shotgun (WGS) entry which is preliminary data.</text>
</comment>
<accession>A0AAD6Z6Y7</accession>
<feature type="domain" description="Heterokaryon incompatibility" evidence="1">
    <location>
        <begin position="190"/>
        <end position="335"/>
    </location>
</feature>
<dbReference type="AlphaFoldDB" id="A0AAD6Z6Y7"/>
<name>A0AAD6Z6Y7_9AGAR</name>